<dbReference type="InterPro" id="IPR011650">
    <property type="entry name" value="Peptidase_M20_dimer"/>
</dbReference>
<dbReference type="InterPro" id="IPR002933">
    <property type="entry name" value="Peptidase_M20"/>
</dbReference>
<dbReference type="SUPFAM" id="SSF53187">
    <property type="entry name" value="Zn-dependent exopeptidases"/>
    <property type="match status" value="1"/>
</dbReference>
<dbReference type="GO" id="GO:0016787">
    <property type="term" value="F:hydrolase activity"/>
    <property type="evidence" value="ECO:0007669"/>
    <property type="project" value="InterPro"/>
</dbReference>
<protein>
    <submittedName>
        <fullName evidence="2">M20 family metallopeptidase</fullName>
    </submittedName>
</protein>
<dbReference type="InterPro" id="IPR036264">
    <property type="entry name" value="Bact_exopeptidase_dim_dom"/>
</dbReference>
<name>A0AAJ1Q4I5_9LACT</name>
<evidence type="ECO:0000313" key="2">
    <source>
        <dbReference type="EMBL" id="MDK7187522.1"/>
    </source>
</evidence>
<dbReference type="Gene3D" id="3.30.70.360">
    <property type="match status" value="1"/>
</dbReference>
<gene>
    <name evidence="2" type="ORF">QP433_05970</name>
</gene>
<dbReference type="Gene3D" id="3.40.630.10">
    <property type="entry name" value="Zn peptidases"/>
    <property type="match status" value="1"/>
</dbReference>
<dbReference type="PANTHER" id="PTHR11014:SF169">
    <property type="entry name" value="CLAN MH, FAMILY M20, PEPTIDASE T-LIKE METALLOPEPTIDASE"/>
    <property type="match status" value="1"/>
</dbReference>
<dbReference type="Pfam" id="PF01546">
    <property type="entry name" value="Peptidase_M20"/>
    <property type="match status" value="1"/>
</dbReference>
<organism evidence="2 3">
    <name type="scientific">Facklamia hominis</name>
    <dbReference type="NCBI Taxonomy" id="178214"/>
    <lineage>
        <taxon>Bacteria</taxon>
        <taxon>Bacillati</taxon>
        <taxon>Bacillota</taxon>
        <taxon>Bacilli</taxon>
        <taxon>Lactobacillales</taxon>
        <taxon>Aerococcaceae</taxon>
        <taxon>Facklamia</taxon>
    </lineage>
</organism>
<proteinExistence type="predicted"/>
<evidence type="ECO:0000259" key="1">
    <source>
        <dbReference type="Pfam" id="PF07687"/>
    </source>
</evidence>
<sequence>MILSQEELEWLKALRMDLHLHPKVSEHEAETKMRLMNFIGQHSSVKLVDKGAYFYAIKDEGATETLAFRADMDSIVNSKMQAFHGCGHDGHSTILCGLILALDKIKTGKNIVYLFQHAEENGVGAKQCCEVLDEANVDRIYGLHNWPHLTKFSAHFRAGTLMCASTGMRLTFEGIQSHASEPEKGKNPIYAIAKLVNDWRPLSDFSGYQAMTFHGQNFSDLILCTVVSVRLGESNFGVSPGQGTLDLTLRAAKTEDLDQLQALIHKEAQYLADQEGLKLEMTLTDTFPDTSNSQAEVDRLKVIFKEAGLPFELLQEPIRSSEDFGWYLKKRPGCFFFLGDGPYAELHSDPYTFPDELIERGIELFRAIALG</sequence>
<dbReference type="EMBL" id="JASOOE010000010">
    <property type="protein sequence ID" value="MDK7187522.1"/>
    <property type="molecule type" value="Genomic_DNA"/>
</dbReference>
<feature type="domain" description="Peptidase M20 dimerisation" evidence="1">
    <location>
        <begin position="166"/>
        <end position="270"/>
    </location>
</feature>
<evidence type="ECO:0000313" key="3">
    <source>
        <dbReference type="Proteomes" id="UP001229251"/>
    </source>
</evidence>
<dbReference type="Pfam" id="PF07687">
    <property type="entry name" value="M20_dimer"/>
    <property type="match status" value="1"/>
</dbReference>
<dbReference type="AlphaFoldDB" id="A0AAJ1Q4I5"/>
<dbReference type="SUPFAM" id="SSF55031">
    <property type="entry name" value="Bacterial exopeptidase dimerisation domain"/>
    <property type="match status" value="1"/>
</dbReference>
<dbReference type="PANTHER" id="PTHR11014">
    <property type="entry name" value="PEPTIDASE M20 FAMILY MEMBER"/>
    <property type="match status" value="1"/>
</dbReference>
<accession>A0AAJ1Q4I5</accession>
<dbReference type="RefSeq" id="WP_006908055.1">
    <property type="nucleotide sequence ID" value="NZ_CAUPDI010000036.1"/>
</dbReference>
<dbReference type="InterPro" id="IPR017439">
    <property type="entry name" value="Amidohydrolase"/>
</dbReference>
<reference evidence="2" key="1">
    <citation type="submission" date="2023-05" db="EMBL/GenBank/DDBJ databases">
        <title>Cataloging the Phylogenetic Diversity of Human Bladder Bacteria.</title>
        <authorList>
            <person name="Du J."/>
        </authorList>
    </citation>
    <scope>NUCLEOTIDE SEQUENCE</scope>
    <source>
        <strain evidence="2">UMB1231</strain>
    </source>
</reference>
<comment type="caution">
    <text evidence="2">The sequence shown here is derived from an EMBL/GenBank/DDBJ whole genome shotgun (WGS) entry which is preliminary data.</text>
</comment>
<dbReference type="Proteomes" id="UP001229251">
    <property type="component" value="Unassembled WGS sequence"/>
</dbReference>